<comment type="catalytic activity">
    <reaction evidence="9 10 11">
        <text>adenosine(37) in tRNA + dimethylallyl diphosphate = N(6)-dimethylallyladenosine(37) in tRNA + diphosphate</text>
        <dbReference type="Rhea" id="RHEA:26482"/>
        <dbReference type="Rhea" id="RHEA-COMP:10162"/>
        <dbReference type="Rhea" id="RHEA-COMP:10375"/>
        <dbReference type="ChEBI" id="CHEBI:33019"/>
        <dbReference type="ChEBI" id="CHEBI:57623"/>
        <dbReference type="ChEBI" id="CHEBI:74411"/>
        <dbReference type="ChEBI" id="CHEBI:74415"/>
        <dbReference type="EC" id="2.5.1.75"/>
    </reaction>
</comment>
<feature type="region of interest" description="Interaction with substrate tRNA" evidence="10">
    <location>
        <begin position="38"/>
        <end position="41"/>
    </location>
</feature>
<dbReference type="InterPro" id="IPR039657">
    <property type="entry name" value="Dimethylallyltransferase"/>
</dbReference>
<evidence type="ECO:0000256" key="4">
    <source>
        <dbReference type="ARBA" id="ARBA00022679"/>
    </source>
</evidence>
<protein>
    <recommendedName>
        <fullName evidence="10">tRNA dimethylallyltransferase</fullName>
        <ecNumber evidence="10">2.5.1.75</ecNumber>
    </recommendedName>
    <alternativeName>
        <fullName evidence="10">Dimethylallyl diphosphate:tRNA dimethylallyltransferase</fullName>
        <shortName evidence="10">DMAPP:tRNA dimethylallyltransferase</shortName>
        <shortName evidence="10">DMATase</shortName>
    </alternativeName>
    <alternativeName>
        <fullName evidence="10">Isopentenyl-diphosphate:tRNA isopentenyltransferase</fullName>
        <shortName evidence="10">IPP transferase</shortName>
        <shortName evidence="10">IPPT</shortName>
        <shortName evidence="10">IPTase</shortName>
    </alternativeName>
</protein>
<keyword evidence="5 10" id="KW-0819">tRNA processing</keyword>
<dbReference type="Gene3D" id="3.40.50.300">
    <property type="entry name" value="P-loop containing nucleotide triphosphate hydrolases"/>
    <property type="match status" value="1"/>
</dbReference>
<evidence type="ECO:0000256" key="9">
    <source>
        <dbReference type="ARBA" id="ARBA00049563"/>
    </source>
</evidence>
<dbReference type="InterPro" id="IPR027417">
    <property type="entry name" value="P-loop_NTPase"/>
</dbReference>
<name>A0A2M6P1W2_9BACT</name>
<evidence type="ECO:0000256" key="10">
    <source>
        <dbReference type="HAMAP-Rule" id="MF_00185"/>
    </source>
</evidence>
<dbReference type="PANTHER" id="PTHR11088:SF60">
    <property type="entry name" value="TRNA DIMETHYLALLYLTRANSFERASE"/>
    <property type="match status" value="1"/>
</dbReference>
<evidence type="ECO:0000256" key="12">
    <source>
        <dbReference type="RuleBase" id="RU003784"/>
    </source>
</evidence>
<feature type="binding site" evidence="10">
    <location>
        <begin position="15"/>
        <end position="20"/>
    </location>
    <ligand>
        <name>substrate</name>
    </ligand>
</feature>
<evidence type="ECO:0000256" key="7">
    <source>
        <dbReference type="ARBA" id="ARBA00022840"/>
    </source>
</evidence>
<dbReference type="PANTHER" id="PTHR11088">
    <property type="entry name" value="TRNA DIMETHYLALLYLTRANSFERASE"/>
    <property type="match status" value="1"/>
</dbReference>
<comment type="subunit">
    <text evidence="10">Monomer.</text>
</comment>
<accession>A0A2M6P1W2</accession>
<evidence type="ECO:0000256" key="6">
    <source>
        <dbReference type="ARBA" id="ARBA00022741"/>
    </source>
</evidence>
<proteinExistence type="inferred from homology"/>
<dbReference type="AlphaFoldDB" id="A0A2M6P1W2"/>
<dbReference type="EMBL" id="PFBW01000040">
    <property type="protein sequence ID" value="PIR77715.1"/>
    <property type="molecule type" value="Genomic_DNA"/>
</dbReference>
<feature type="site" description="Interaction with substrate tRNA" evidence="10">
    <location>
        <position position="141"/>
    </location>
</feature>
<comment type="similarity">
    <text evidence="3 10 13">Belongs to the IPP transferase family.</text>
</comment>
<evidence type="ECO:0000256" key="13">
    <source>
        <dbReference type="RuleBase" id="RU003785"/>
    </source>
</evidence>
<organism evidence="14 15">
    <name type="scientific">Candidatus Magasanikbacteria bacterium CG10_big_fil_rev_8_21_14_0_10_38_6</name>
    <dbReference type="NCBI Taxonomy" id="1974647"/>
    <lineage>
        <taxon>Bacteria</taxon>
        <taxon>Candidatus Magasanikiibacteriota</taxon>
    </lineage>
</organism>
<dbReference type="Gene3D" id="1.10.20.140">
    <property type="match status" value="1"/>
</dbReference>
<dbReference type="Proteomes" id="UP000228528">
    <property type="component" value="Unassembled WGS sequence"/>
</dbReference>
<keyword evidence="7 10" id="KW-0067">ATP-binding</keyword>
<comment type="caution">
    <text evidence="14">The sequence shown here is derived from an EMBL/GenBank/DDBJ whole genome shotgun (WGS) entry which is preliminary data.</text>
</comment>
<dbReference type="GO" id="GO:0005524">
    <property type="term" value="F:ATP binding"/>
    <property type="evidence" value="ECO:0007669"/>
    <property type="project" value="UniProtKB-UniRule"/>
</dbReference>
<evidence type="ECO:0000313" key="15">
    <source>
        <dbReference type="Proteomes" id="UP000228528"/>
    </source>
</evidence>
<keyword evidence="8 10" id="KW-0460">Magnesium</keyword>
<comment type="function">
    <text evidence="2 10 12">Catalyzes the transfer of a dimethylallyl group onto the adenine at position 37 in tRNAs that read codons beginning with uridine, leading to the formation of N6-(dimethylallyl)adenosine (i(6)A).</text>
</comment>
<feature type="binding site" evidence="10">
    <location>
        <begin position="13"/>
        <end position="20"/>
    </location>
    <ligand>
        <name>ATP</name>
        <dbReference type="ChEBI" id="CHEBI:30616"/>
    </ligand>
</feature>
<evidence type="ECO:0000256" key="1">
    <source>
        <dbReference type="ARBA" id="ARBA00001946"/>
    </source>
</evidence>
<evidence type="ECO:0000256" key="5">
    <source>
        <dbReference type="ARBA" id="ARBA00022694"/>
    </source>
</evidence>
<dbReference type="Pfam" id="PF01715">
    <property type="entry name" value="IPPT"/>
    <property type="match status" value="1"/>
</dbReference>
<gene>
    <name evidence="10" type="primary">miaA</name>
    <name evidence="14" type="ORF">COU30_00945</name>
</gene>
<comment type="caution">
    <text evidence="10">Lacks conserved residue(s) required for the propagation of feature annotation.</text>
</comment>
<evidence type="ECO:0000256" key="3">
    <source>
        <dbReference type="ARBA" id="ARBA00005842"/>
    </source>
</evidence>
<evidence type="ECO:0000256" key="2">
    <source>
        <dbReference type="ARBA" id="ARBA00003213"/>
    </source>
</evidence>
<keyword evidence="6 10" id="KW-0547">Nucleotide-binding</keyword>
<reference evidence="15" key="1">
    <citation type="submission" date="2017-09" db="EMBL/GenBank/DDBJ databases">
        <title>Depth-based differentiation of microbial function through sediment-hosted aquifers and enrichment of novel symbionts in the deep terrestrial subsurface.</title>
        <authorList>
            <person name="Probst A.J."/>
            <person name="Ladd B."/>
            <person name="Jarett J.K."/>
            <person name="Geller-Mcgrath D.E."/>
            <person name="Sieber C.M.K."/>
            <person name="Emerson J.B."/>
            <person name="Anantharaman K."/>
            <person name="Thomas B.C."/>
            <person name="Malmstrom R."/>
            <person name="Stieglmeier M."/>
            <person name="Klingl A."/>
            <person name="Woyke T."/>
            <person name="Ryan C.M."/>
            <person name="Banfield J.F."/>
        </authorList>
    </citation>
    <scope>NUCLEOTIDE SEQUENCE [LARGE SCALE GENOMIC DNA]</scope>
</reference>
<dbReference type="GO" id="GO:0052381">
    <property type="term" value="F:tRNA dimethylallyltransferase activity"/>
    <property type="evidence" value="ECO:0007669"/>
    <property type="project" value="UniProtKB-UniRule"/>
</dbReference>
<dbReference type="SUPFAM" id="SSF52540">
    <property type="entry name" value="P-loop containing nucleoside triphosphate hydrolases"/>
    <property type="match status" value="2"/>
</dbReference>
<evidence type="ECO:0000256" key="8">
    <source>
        <dbReference type="ARBA" id="ARBA00022842"/>
    </source>
</evidence>
<dbReference type="GO" id="GO:0006400">
    <property type="term" value="P:tRNA modification"/>
    <property type="evidence" value="ECO:0007669"/>
    <property type="project" value="TreeGrafter"/>
</dbReference>
<feature type="site" description="Interaction with substrate tRNA" evidence="10">
    <location>
        <position position="118"/>
    </location>
</feature>
<dbReference type="InterPro" id="IPR018022">
    <property type="entry name" value="IPT"/>
</dbReference>
<evidence type="ECO:0000313" key="14">
    <source>
        <dbReference type="EMBL" id="PIR77715.1"/>
    </source>
</evidence>
<comment type="cofactor">
    <cofactor evidence="1 10">
        <name>Mg(2+)</name>
        <dbReference type="ChEBI" id="CHEBI:18420"/>
    </cofactor>
</comment>
<keyword evidence="4 10" id="KW-0808">Transferase</keyword>
<evidence type="ECO:0000256" key="11">
    <source>
        <dbReference type="RuleBase" id="RU003783"/>
    </source>
</evidence>
<dbReference type="NCBIfam" id="TIGR00174">
    <property type="entry name" value="miaA"/>
    <property type="match status" value="1"/>
</dbReference>
<dbReference type="HAMAP" id="MF_00185">
    <property type="entry name" value="IPP_trans"/>
    <property type="match status" value="1"/>
</dbReference>
<sequence length="313" mass="35598">MSESLPKLVVLLGPTASGKTGLSLQLAKQFDGEIISADSRQIYKKMDIGTAKALGEWHLAFGWSGPRRTYFVEDVPHHLVDFLNPGKRFTVAQFRDKAIKYGKMAHQAGKIPMIVGGTGLYISSIVDNLYIPRVPPNKALRESLEQKTTEELMQLLSSMDPVAVQTIDVKNKRRIIRALEVCIFTGESFSGQKKKGTPVFDILQLGIRVDKETLYQRIDTRVDQMVQDGLEEEIRGLLKQKYSWDLPSMSGIGYRQFRAYIEGIQSFEDAVAELKRDTRRFAKRQSTWFKRDKRIIWVDTYDEAVALATQFLS</sequence>
<dbReference type="EC" id="2.5.1.75" evidence="10"/>